<feature type="domain" description="Methionyl/Valyl/Leucyl/Isoleucyl-tRNA synthetase anticodon-binding" evidence="13">
    <location>
        <begin position="782"/>
        <end position="905"/>
    </location>
</feature>
<dbReference type="InterPro" id="IPR013155">
    <property type="entry name" value="M/V/L/I-tRNA-synth_anticd-bd"/>
</dbReference>
<dbReference type="GO" id="GO:0006428">
    <property type="term" value="P:isoleucyl-tRNA aminoacylation"/>
    <property type="evidence" value="ECO:0007669"/>
    <property type="project" value="InterPro"/>
</dbReference>
<keyword evidence="3 10" id="KW-0436">Ligase</keyword>
<dbReference type="FunFam" id="3.40.50.620:FF:000023">
    <property type="entry name" value="Isoleucyl-tRNA synthetase,cytoplasmic"/>
    <property type="match status" value="1"/>
</dbReference>
<evidence type="ECO:0000256" key="2">
    <source>
        <dbReference type="ARBA" id="ARBA00013165"/>
    </source>
</evidence>
<evidence type="ECO:0000256" key="10">
    <source>
        <dbReference type="RuleBase" id="RU363035"/>
    </source>
</evidence>
<keyword evidence="6 10" id="KW-0648">Protein biosynthesis</keyword>
<dbReference type="HAMAP" id="MF_02003">
    <property type="entry name" value="Ile_tRNA_synth_type2"/>
    <property type="match status" value="1"/>
</dbReference>
<feature type="compositionally biased region" description="Basic and acidic residues" evidence="11">
    <location>
        <begin position="322"/>
        <end position="345"/>
    </location>
</feature>
<name>A0A6V3NN21_9EUKA</name>
<dbReference type="InterPro" id="IPR033709">
    <property type="entry name" value="Anticodon_Ile_ABEc"/>
</dbReference>
<evidence type="ECO:0000256" key="3">
    <source>
        <dbReference type="ARBA" id="ARBA00022598"/>
    </source>
</evidence>
<dbReference type="GO" id="GO:0000049">
    <property type="term" value="F:tRNA binding"/>
    <property type="evidence" value="ECO:0007669"/>
    <property type="project" value="InterPro"/>
</dbReference>
<protein>
    <recommendedName>
        <fullName evidence="2">isoleucine--tRNA ligase</fullName>
        <ecNumber evidence="2">6.1.1.5</ecNumber>
    </recommendedName>
    <alternativeName>
        <fullName evidence="8">Isoleucyl-tRNA synthetase</fullName>
    </alternativeName>
</protein>
<dbReference type="PROSITE" id="PS00178">
    <property type="entry name" value="AA_TRNA_LIGASE_I"/>
    <property type="match status" value="1"/>
</dbReference>
<comment type="similarity">
    <text evidence="1 10">Belongs to the class-I aminoacyl-tRNA synthetase family.</text>
</comment>
<evidence type="ECO:0000259" key="13">
    <source>
        <dbReference type="Pfam" id="PF08264"/>
    </source>
</evidence>
<dbReference type="InterPro" id="IPR002301">
    <property type="entry name" value="Ile-tRNA-ligase"/>
</dbReference>
<accession>A0A6V3NN21</accession>
<evidence type="ECO:0000256" key="11">
    <source>
        <dbReference type="SAM" id="MobiDB-lite"/>
    </source>
</evidence>
<dbReference type="InterPro" id="IPR002300">
    <property type="entry name" value="aa-tRNA-synth_Ia"/>
</dbReference>
<dbReference type="GO" id="GO:0002161">
    <property type="term" value="F:aminoacyl-tRNA deacylase activity"/>
    <property type="evidence" value="ECO:0007669"/>
    <property type="project" value="InterPro"/>
</dbReference>
<feature type="domain" description="Aminoacyl-tRNA synthetase class Ia" evidence="12">
    <location>
        <begin position="42"/>
        <end position="727"/>
    </location>
</feature>
<dbReference type="InterPro" id="IPR009008">
    <property type="entry name" value="Val/Leu/Ile-tRNA-synth_edit"/>
</dbReference>
<keyword evidence="5 10" id="KW-0067">ATP-binding</keyword>
<keyword evidence="4 10" id="KW-0547">Nucleotide-binding</keyword>
<reference evidence="15" key="1">
    <citation type="submission" date="2021-01" db="EMBL/GenBank/DDBJ databases">
        <authorList>
            <person name="Corre E."/>
            <person name="Pelletier E."/>
            <person name="Niang G."/>
            <person name="Scheremetjew M."/>
            <person name="Finn R."/>
            <person name="Kale V."/>
            <person name="Holt S."/>
            <person name="Cochrane G."/>
            <person name="Meng A."/>
            <person name="Brown T."/>
            <person name="Cohen L."/>
        </authorList>
    </citation>
    <scope>NUCLEOTIDE SEQUENCE</scope>
    <source>
        <strain evidence="15">CCCM811</strain>
    </source>
</reference>
<dbReference type="EC" id="6.1.1.5" evidence="2"/>
<dbReference type="SUPFAM" id="SSF47323">
    <property type="entry name" value="Anticodon-binding domain of a subclass of class I aminoacyl-tRNA synthetases"/>
    <property type="match status" value="1"/>
</dbReference>
<evidence type="ECO:0000256" key="9">
    <source>
        <dbReference type="ARBA" id="ARBA00048359"/>
    </source>
</evidence>
<organism evidence="15">
    <name type="scientific">Lotharella globosa</name>
    <dbReference type="NCBI Taxonomy" id="91324"/>
    <lineage>
        <taxon>Eukaryota</taxon>
        <taxon>Sar</taxon>
        <taxon>Rhizaria</taxon>
        <taxon>Cercozoa</taxon>
        <taxon>Chlorarachniophyceae</taxon>
        <taxon>Lotharella</taxon>
    </lineage>
</organism>
<dbReference type="PRINTS" id="PR00984">
    <property type="entry name" value="TRNASYNTHILE"/>
</dbReference>
<dbReference type="Pfam" id="PF08264">
    <property type="entry name" value="Anticodon_1"/>
    <property type="match status" value="1"/>
</dbReference>
<evidence type="ECO:0000256" key="8">
    <source>
        <dbReference type="ARBA" id="ARBA00032665"/>
    </source>
</evidence>
<dbReference type="FunFam" id="3.40.50.620:FF:000133">
    <property type="entry name" value="Isoleucyl-tRNA synthetase, cytoplasmic"/>
    <property type="match status" value="1"/>
</dbReference>
<dbReference type="Gene3D" id="1.10.730.10">
    <property type="entry name" value="Isoleucyl-tRNA Synthetase, Domain 1"/>
    <property type="match status" value="1"/>
</dbReference>
<evidence type="ECO:0000256" key="6">
    <source>
        <dbReference type="ARBA" id="ARBA00022917"/>
    </source>
</evidence>
<evidence type="ECO:0000256" key="1">
    <source>
        <dbReference type="ARBA" id="ARBA00005594"/>
    </source>
</evidence>
<dbReference type="PANTHER" id="PTHR42780">
    <property type="entry name" value="SOLEUCYL-TRNA SYNTHETASE"/>
    <property type="match status" value="1"/>
</dbReference>
<dbReference type="Pfam" id="PF00133">
    <property type="entry name" value="tRNA-synt_1"/>
    <property type="match status" value="1"/>
</dbReference>
<feature type="compositionally biased region" description="Basic residues" evidence="11">
    <location>
        <begin position="308"/>
        <end position="321"/>
    </location>
</feature>
<dbReference type="GO" id="GO:0004822">
    <property type="term" value="F:isoleucine-tRNA ligase activity"/>
    <property type="evidence" value="ECO:0007669"/>
    <property type="project" value="UniProtKB-EC"/>
</dbReference>
<dbReference type="InterPro" id="IPR014729">
    <property type="entry name" value="Rossmann-like_a/b/a_fold"/>
</dbReference>
<feature type="region of interest" description="Disordered" evidence="11">
    <location>
        <begin position="300"/>
        <end position="345"/>
    </location>
</feature>
<dbReference type="AlphaFoldDB" id="A0A6V3NN21"/>
<dbReference type="EMBL" id="HBIV01026129">
    <property type="protein sequence ID" value="CAE0667127.1"/>
    <property type="molecule type" value="Transcribed_RNA"/>
</dbReference>
<dbReference type="CDD" id="cd00818">
    <property type="entry name" value="IleRS_core"/>
    <property type="match status" value="1"/>
</dbReference>
<dbReference type="InterPro" id="IPR009080">
    <property type="entry name" value="tRNAsynth_Ia_anticodon-bd"/>
</dbReference>
<comment type="catalytic activity">
    <reaction evidence="9">
        <text>tRNA(Ile) + L-isoleucine + ATP = L-isoleucyl-tRNA(Ile) + AMP + diphosphate</text>
        <dbReference type="Rhea" id="RHEA:11060"/>
        <dbReference type="Rhea" id="RHEA-COMP:9666"/>
        <dbReference type="Rhea" id="RHEA-COMP:9695"/>
        <dbReference type="ChEBI" id="CHEBI:30616"/>
        <dbReference type="ChEBI" id="CHEBI:33019"/>
        <dbReference type="ChEBI" id="CHEBI:58045"/>
        <dbReference type="ChEBI" id="CHEBI:78442"/>
        <dbReference type="ChEBI" id="CHEBI:78528"/>
        <dbReference type="ChEBI" id="CHEBI:456215"/>
        <dbReference type="EC" id="6.1.1.5"/>
    </reaction>
</comment>
<dbReference type="InterPro" id="IPR023586">
    <property type="entry name" value="Ile-tRNA-ligase_type2"/>
</dbReference>
<evidence type="ECO:0000313" key="15">
    <source>
        <dbReference type="EMBL" id="CAE0667129.1"/>
    </source>
</evidence>
<dbReference type="SUPFAM" id="SSF52374">
    <property type="entry name" value="Nucleotidylyl transferase"/>
    <property type="match status" value="1"/>
</dbReference>
<dbReference type="Gene3D" id="3.40.50.620">
    <property type="entry name" value="HUPs"/>
    <property type="match status" value="2"/>
</dbReference>
<evidence type="ECO:0000256" key="4">
    <source>
        <dbReference type="ARBA" id="ARBA00022741"/>
    </source>
</evidence>
<proteinExistence type="inferred from homology"/>
<evidence type="ECO:0000256" key="7">
    <source>
        <dbReference type="ARBA" id="ARBA00023146"/>
    </source>
</evidence>
<dbReference type="Pfam" id="PF19302">
    <property type="entry name" value="DUF5915"/>
    <property type="match status" value="1"/>
</dbReference>
<feature type="region of interest" description="Disordered" evidence="11">
    <location>
        <begin position="1"/>
        <end position="25"/>
    </location>
</feature>
<dbReference type="CDD" id="cd07961">
    <property type="entry name" value="Anticodon_Ia_Ile_ABEc"/>
    <property type="match status" value="1"/>
</dbReference>
<dbReference type="EMBL" id="HBIV01026131">
    <property type="protein sequence ID" value="CAE0667129.1"/>
    <property type="molecule type" value="Transcribed_RNA"/>
</dbReference>
<dbReference type="PANTHER" id="PTHR42780:SF1">
    <property type="entry name" value="ISOLEUCINE--TRNA LIGASE, CYTOPLASMIC"/>
    <property type="match status" value="1"/>
</dbReference>
<evidence type="ECO:0000259" key="12">
    <source>
        <dbReference type="Pfam" id="PF00133"/>
    </source>
</evidence>
<sequence>MASAAPKDAGAANEAKEKDAKTTFTFDLAHDSPRFPAMEETILKEWEKKDTFRESLRRSKEAKLPEYMFYDGPPFATGMPHYGHILAGTIKDIVTRYAHQTGHHVERRFGWDCHGLPVEHEIDKKLGIKTKEDVLMMGIDRYNAECRSIVMRYSSAWRETITRCGRWIDFDNDYKTLDTKFMESVWWVFSQLHKKNLVYRGFKVMPYSTACTTPLSNFETAQNYQQVRDPSVIVNFPLLKDEKTCLLAWTTTPWTLPSNLGLCVNKAFTYVKVLDKKSGKNFILAKSRIPFVYREEGKAVKNEENGGKKKKKSKKKKKKKEAPKPEQEAKEEAKKEEKQAEKKKEKSYEILEEMKGEDLVGLEYKPLFDFFAGQREKNGAFRVVADDYVLDGNGVGIVHQAPAFGEDDYRVCLENGIIKRGEELVCPVDDNGIYTAEVGEDLAGKHVKGKGADSADSIICRKLKAAGRLVLKEEYDHEYPFCWRSDTPLIYRAVPSWFVNVPKIKEQLVANNSREKTVWVPENVQTGRFHNWLVDARDWAVSRNRYWGTPIPVWQSEDGKEIKVIGSIEELAKASGVDAKTITDIHRDKIDHITIPDPRGEGYPPMKRTTEVFDCWFESGSMPYGQLHYPFENKESFEAKFPADFIAEGLDQTRGWFYTLMVISTALFGQPAFKNLIVNGLVLAADGKKMSKRLKNYPDPRKIINDYGADALRLYLINSPVVRAQEFRFKKEGVKGVVKEVFLPWYHAMRFFLENARRYEMVSGKKFEKRDNIYTEATNQMDKWILLRLNELVRFFRKEMKAYHLYTVIPELMRFIEDLTNKYVKYNRDRMKGTDGNLDEALCSLQALFQVLNTMCCLMAPFTPFLVEYMYGKLKVANGADAEDSVHFLMIPEEKSFDKEGDAKIADFCISALVSVVDNGRVVRTNSSGNISGRTPLRKMLIVHSDQKFLDAAKDLQTYIKDQINVKEIELSTDLKKYAHFKVIPDRRKLGKRLGRKQSACHKALCALNMDQIQKFRAEGKIEVEGETVTLDEVELKVEMNPKIKTKEFVGQSDGDVLVILDFTMDDDLLTEGKARDITQNVQGLRKAAKLNPTDKVEVYYKIEDHKDEKLKLTDVVAKSGDVFKQRLRTELVAYDKMAKDANKIKEETFTLGKSKITIALVTPKK</sequence>
<gene>
    <name evidence="14" type="ORF">LGLO00237_LOCUS18748</name>
    <name evidence="15" type="ORF">LGLO00237_LOCUS18750</name>
</gene>
<dbReference type="SUPFAM" id="SSF50677">
    <property type="entry name" value="ValRS/IleRS/LeuRS editing domain"/>
    <property type="match status" value="2"/>
</dbReference>
<evidence type="ECO:0000256" key="5">
    <source>
        <dbReference type="ARBA" id="ARBA00022840"/>
    </source>
</evidence>
<evidence type="ECO:0000313" key="14">
    <source>
        <dbReference type="EMBL" id="CAE0667127.1"/>
    </source>
</evidence>
<dbReference type="GO" id="GO:0005524">
    <property type="term" value="F:ATP binding"/>
    <property type="evidence" value="ECO:0007669"/>
    <property type="project" value="UniProtKB-KW"/>
</dbReference>
<dbReference type="InterPro" id="IPR001412">
    <property type="entry name" value="aa-tRNA-synth_I_CS"/>
</dbReference>
<keyword evidence="7 10" id="KW-0030">Aminoacyl-tRNA synthetase</keyword>